<dbReference type="PANTHER" id="PTHR30307:SF0">
    <property type="entry name" value="S-ADENOSYLMETHIONINE:TRNA RIBOSYLTRANSFERASE-ISOMERASE"/>
    <property type="match status" value="1"/>
</dbReference>
<dbReference type="Pfam" id="PF02547">
    <property type="entry name" value="Queuosine_synth"/>
    <property type="match status" value="1"/>
</dbReference>
<evidence type="ECO:0000313" key="14">
    <source>
        <dbReference type="EMBL" id="PJA45925.1"/>
    </source>
</evidence>
<evidence type="ECO:0000256" key="9">
    <source>
        <dbReference type="ARBA" id="ARBA00061210"/>
    </source>
</evidence>
<comment type="similarity">
    <text evidence="9 13">Belongs to the QueA family.</text>
</comment>
<dbReference type="AlphaFoldDB" id="A0A2M7XDK1"/>
<keyword evidence="14" id="KW-0413">Isomerase</keyword>
<evidence type="ECO:0000256" key="3">
    <source>
        <dbReference type="ARBA" id="ARBA00011245"/>
    </source>
</evidence>
<dbReference type="GO" id="GO:0008616">
    <property type="term" value="P:tRNA queuosine(34) biosynthetic process"/>
    <property type="evidence" value="ECO:0007669"/>
    <property type="project" value="UniProtKB-UniRule"/>
</dbReference>
<evidence type="ECO:0000256" key="5">
    <source>
        <dbReference type="ARBA" id="ARBA00022679"/>
    </source>
</evidence>
<dbReference type="PANTHER" id="PTHR30307">
    <property type="entry name" value="S-ADENOSYLMETHIONINE:TRNA RIBOSYLTRANSFERASE-ISOMERASE"/>
    <property type="match status" value="1"/>
</dbReference>
<evidence type="ECO:0000256" key="4">
    <source>
        <dbReference type="ARBA" id="ARBA00022490"/>
    </source>
</evidence>
<evidence type="ECO:0000256" key="2">
    <source>
        <dbReference type="ARBA" id="ARBA00004691"/>
    </source>
</evidence>
<evidence type="ECO:0000256" key="11">
    <source>
        <dbReference type="ARBA" id="ARBA00069325"/>
    </source>
</evidence>
<evidence type="ECO:0000313" key="15">
    <source>
        <dbReference type="Proteomes" id="UP000229385"/>
    </source>
</evidence>
<comment type="subunit">
    <text evidence="3 13">Monomer.</text>
</comment>
<dbReference type="EMBL" id="PFWU01000016">
    <property type="protein sequence ID" value="PJA45925.1"/>
    <property type="molecule type" value="Genomic_DNA"/>
</dbReference>
<evidence type="ECO:0000256" key="7">
    <source>
        <dbReference type="ARBA" id="ARBA00022785"/>
    </source>
</evidence>
<dbReference type="Proteomes" id="UP000229385">
    <property type="component" value="Unassembled WGS sequence"/>
</dbReference>
<keyword evidence="4 13" id="KW-0963">Cytoplasm</keyword>
<dbReference type="FunFam" id="3.40.1780.10:FF:000001">
    <property type="entry name" value="S-adenosylmethionine:tRNA ribosyltransferase-isomerase"/>
    <property type="match status" value="1"/>
</dbReference>
<comment type="function">
    <text evidence="13">Transfers and isomerizes the ribose moiety from AdoMet to the 7-aminomethyl group of 7-deazaguanine (preQ1-tRNA) to give epoxyqueuosine (oQ-tRNA).</text>
</comment>
<dbReference type="NCBIfam" id="NF001140">
    <property type="entry name" value="PRK00147.1"/>
    <property type="match status" value="1"/>
</dbReference>
<dbReference type="HAMAP" id="MF_00113">
    <property type="entry name" value="QueA"/>
    <property type="match status" value="1"/>
</dbReference>
<dbReference type="Gene3D" id="2.40.10.240">
    <property type="entry name" value="QueA-like"/>
    <property type="match status" value="1"/>
</dbReference>
<comment type="pathway">
    <text evidence="2 13">tRNA modification; tRNA-queuosine biosynthesis.</text>
</comment>
<dbReference type="InterPro" id="IPR003699">
    <property type="entry name" value="QueA"/>
</dbReference>
<evidence type="ECO:0000256" key="10">
    <source>
        <dbReference type="ARBA" id="ARBA00066503"/>
    </source>
</evidence>
<evidence type="ECO:0000256" key="12">
    <source>
        <dbReference type="ARBA" id="ARBA00076160"/>
    </source>
</evidence>
<dbReference type="InterPro" id="IPR042119">
    <property type="entry name" value="QueA_dom2"/>
</dbReference>
<keyword evidence="7 13" id="KW-0671">Queuosine biosynthesis</keyword>
<keyword evidence="6 13" id="KW-0949">S-adenosyl-L-methionine</keyword>
<dbReference type="Gene3D" id="3.40.1780.10">
    <property type="entry name" value="QueA-like"/>
    <property type="match status" value="1"/>
</dbReference>
<organism evidence="14 15">
    <name type="scientific">Candidatus Uhrbacteria bacterium CG_4_9_14_3_um_filter_50_9</name>
    <dbReference type="NCBI Taxonomy" id="1975035"/>
    <lineage>
        <taxon>Bacteria</taxon>
        <taxon>Candidatus Uhriibacteriota</taxon>
    </lineage>
</organism>
<accession>A0A2M7XDK1</accession>
<dbReference type="GO" id="GO:0005737">
    <property type="term" value="C:cytoplasm"/>
    <property type="evidence" value="ECO:0007669"/>
    <property type="project" value="UniProtKB-SubCell"/>
</dbReference>
<comment type="caution">
    <text evidence="14">The sequence shown here is derived from an EMBL/GenBank/DDBJ whole genome shotgun (WGS) entry which is preliminary data.</text>
</comment>
<dbReference type="GO" id="GO:0051075">
    <property type="term" value="F:S-adenosylmethionine:tRNA ribosyltransferase-isomerase activity"/>
    <property type="evidence" value="ECO:0007669"/>
    <property type="project" value="UniProtKB-EC"/>
</dbReference>
<proteinExistence type="inferred from homology"/>
<dbReference type="UniPathway" id="UPA00392"/>
<dbReference type="SUPFAM" id="SSF111337">
    <property type="entry name" value="QueA-like"/>
    <property type="match status" value="1"/>
</dbReference>
<evidence type="ECO:0000256" key="13">
    <source>
        <dbReference type="HAMAP-Rule" id="MF_00113"/>
    </source>
</evidence>
<comment type="subcellular location">
    <subcellularLocation>
        <location evidence="1 13">Cytoplasm</location>
    </subcellularLocation>
</comment>
<evidence type="ECO:0000256" key="6">
    <source>
        <dbReference type="ARBA" id="ARBA00022691"/>
    </source>
</evidence>
<dbReference type="NCBIfam" id="TIGR00113">
    <property type="entry name" value="queA"/>
    <property type="match status" value="1"/>
</dbReference>
<dbReference type="InterPro" id="IPR042118">
    <property type="entry name" value="QueA_dom1"/>
</dbReference>
<dbReference type="InterPro" id="IPR036100">
    <property type="entry name" value="QueA_sf"/>
</dbReference>
<dbReference type="EC" id="2.4.99.17" evidence="10 13"/>
<sequence length="338" mass="38330">MRTDLFDYDLPEKLIAQYSVEPRDHSRLMVLDRETGRVEHKRFYEIVDELHEGDVLVMNNTKVFRARLRGGVGERKVEVFLLRERDGLWDVLMQPGRHVSVGDVVKIGDVRGEVVEKADVFRVKFDRPATDLVVFANAHGEIPIPPYVHEVPEHLDQYQTVYATEIGSVAAPTSGFHFTEELLERIRAKGVQIEYVTLHVGIGTFRPVKTDILEEHEMHAEFVAVSEKVAERINLAKQEGRRVIAVGTTTVRTLEGIAALHEGKLVGYSGDVNLFIKPGFEFHVIDALITNFHLPKSTLLVLVSAFVGREHVLSAYEQAVTETYRFFSFGDAMFVRYA</sequence>
<comment type="catalytic activity">
    <reaction evidence="8 13">
        <text>7-aminomethyl-7-carbaguanosine(34) in tRNA + S-adenosyl-L-methionine = epoxyqueuosine(34) in tRNA + adenine + L-methionine + 2 H(+)</text>
        <dbReference type="Rhea" id="RHEA:32155"/>
        <dbReference type="Rhea" id="RHEA-COMP:10342"/>
        <dbReference type="Rhea" id="RHEA-COMP:18582"/>
        <dbReference type="ChEBI" id="CHEBI:15378"/>
        <dbReference type="ChEBI" id="CHEBI:16708"/>
        <dbReference type="ChEBI" id="CHEBI:57844"/>
        <dbReference type="ChEBI" id="CHEBI:59789"/>
        <dbReference type="ChEBI" id="CHEBI:82833"/>
        <dbReference type="ChEBI" id="CHEBI:194443"/>
        <dbReference type="EC" id="2.4.99.17"/>
    </reaction>
</comment>
<gene>
    <name evidence="13" type="primary">queA</name>
    <name evidence="14" type="ORF">CO174_01345</name>
</gene>
<name>A0A2M7XDK1_9BACT</name>
<reference evidence="15" key="1">
    <citation type="submission" date="2017-09" db="EMBL/GenBank/DDBJ databases">
        <title>Depth-based differentiation of microbial function through sediment-hosted aquifers and enrichment of novel symbionts in the deep terrestrial subsurface.</title>
        <authorList>
            <person name="Probst A.J."/>
            <person name="Ladd B."/>
            <person name="Jarett J.K."/>
            <person name="Geller-Mcgrath D.E."/>
            <person name="Sieber C.M.K."/>
            <person name="Emerson J.B."/>
            <person name="Anantharaman K."/>
            <person name="Thomas B.C."/>
            <person name="Malmstrom R."/>
            <person name="Stieglmeier M."/>
            <person name="Klingl A."/>
            <person name="Woyke T."/>
            <person name="Ryan C.M."/>
            <person name="Banfield J.F."/>
        </authorList>
    </citation>
    <scope>NUCLEOTIDE SEQUENCE [LARGE SCALE GENOMIC DNA]</scope>
</reference>
<evidence type="ECO:0000256" key="8">
    <source>
        <dbReference type="ARBA" id="ARBA00052751"/>
    </source>
</evidence>
<keyword evidence="5 13" id="KW-0808">Transferase</keyword>
<evidence type="ECO:0000256" key="1">
    <source>
        <dbReference type="ARBA" id="ARBA00004496"/>
    </source>
</evidence>
<protein>
    <recommendedName>
        <fullName evidence="11 13">S-adenosylmethionine:tRNA ribosyltransferase-isomerase</fullName>
        <ecNumber evidence="10 13">2.4.99.17</ecNumber>
    </recommendedName>
    <alternativeName>
        <fullName evidence="12 13">Queuosine biosynthesis protein QueA</fullName>
    </alternativeName>
</protein>